<dbReference type="EMBL" id="PPTT01000008">
    <property type="protein sequence ID" value="RDB69613.1"/>
    <property type="molecule type" value="Genomic_DNA"/>
</dbReference>
<dbReference type="AlphaFoldDB" id="A0A3N0J0K1"/>
<evidence type="ECO:0000313" key="4">
    <source>
        <dbReference type="Proteomes" id="UP000270112"/>
    </source>
</evidence>
<comment type="caution">
    <text evidence="2">The sequence shown here is derived from an EMBL/GenBank/DDBJ whole genome shotgun (WGS) entry which is preliminary data.</text>
</comment>
<sequence>MKKHETAGRIVRSLLCLSLVAAAVLGIAYARYLQEVQGRASASVAAVALDMAGSSGTLDVTAQLSGMRPGDARTVEFAVTNAKDGVVSEVDLTYAVSLATSGNLPLTYALDPKSGSGDTANYARAAAGADLVWTGGLLPFGPSGVGVTHTYVLSVMWPAGQAAERFADEIDQVTLTVDAQQAEPQTT</sequence>
<accession>A0A3N0J0K1</accession>
<reference evidence="4" key="2">
    <citation type="submission" date="2018-05" db="EMBL/GenBank/DDBJ databases">
        <title>Genome Sequencing of selected type strains of the family Eggerthellaceae.</title>
        <authorList>
            <person name="Danylec N."/>
            <person name="Stoll D.A."/>
            <person name="Doetsch A."/>
            <person name="Huch M."/>
        </authorList>
    </citation>
    <scope>NUCLEOTIDE SEQUENCE [LARGE SCALE GENOMIC DNA]</scope>
    <source>
        <strain evidence="4">DSM 16107</strain>
    </source>
</reference>
<dbReference type="RefSeq" id="WP_114545816.1">
    <property type="nucleotide sequence ID" value="NZ_PPTT01000008.1"/>
</dbReference>
<proteinExistence type="predicted"/>
<reference evidence="1 3" key="1">
    <citation type="journal article" date="2018" name="Elife">
        <title>Discovery and characterization of a prevalent human gut bacterial enzyme sufficient for the inactivation of a family of plant toxins.</title>
        <authorList>
            <person name="Koppel N."/>
            <person name="Bisanz J.E."/>
            <person name="Pandelia M.E."/>
            <person name="Turnbaugh P.J."/>
            <person name="Balskus E.P."/>
        </authorList>
    </citation>
    <scope>NUCLEOTIDE SEQUENCE [LARGE SCALE GENOMIC DNA]</scope>
    <source>
        <strain evidence="1 3">DSM 16107</strain>
    </source>
</reference>
<keyword evidence="3" id="KW-1185">Reference proteome</keyword>
<dbReference type="EMBL" id="QICC01000011">
    <property type="protein sequence ID" value="RNM42526.1"/>
    <property type="molecule type" value="Genomic_DNA"/>
</dbReference>
<name>A0A3N0J0K1_9ACTN</name>
<evidence type="ECO:0000313" key="3">
    <source>
        <dbReference type="Proteomes" id="UP000253817"/>
    </source>
</evidence>
<reference evidence="2" key="3">
    <citation type="journal article" date="2019" name="Microbiol. Resour. Announc.">
        <title>Draft Genome Sequences of Type Strains of Gordonibacter faecihominis, Paraeggerthella hongkongensis, Parvibacter caecicola,Slackia equolifaciens, Slackia faecicanis, and Slackia isoflavoniconvertens.</title>
        <authorList>
            <person name="Danylec N."/>
            <person name="Stoll D.A."/>
            <person name="Dotsch A."/>
            <person name="Huch M."/>
        </authorList>
    </citation>
    <scope>NUCLEOTIDE SEQUENCE</scope>
    <source>
        <strain evidence="2">DSM 16107</strain>
    </source>
</reference>
<dbReference type="Proteomes" id="UP000253817">
    <property type="component" value="Unassembled WGS sequence"/>
</dbReference>
<dbReference type="OrthoDB" id="1956471at2"/>
<evidence type="ECO:0000313" key="2">
    <source>
        <dbReference type="EMBL" id="RNM42526.1"/>
    </source>
</evidence>
<protein>
    <submittedName>
        <fullName evidence="2">Uncharacterized protein</fullName>
    </submittedName>
</protein>
<evidence type="ECO:0000313" key="1">
    <source>
        <dbReference type="EMBL" id="RDB69613.1"/>
    </source>
</evidence>
<organism evidence="2 4">
    <name type="scientific">Eggerthella sinensis</name>
    <dbReference type="NCBI Taxonomy" id="242230"/>
    <lineage>
        <taxon>Bacteria</taxon>
        <taxon>Bacillati</taxon>
        <taxon>Actinomycetota</taxon>
        <taxon>Coriobacteriia</taxon>
        <taxon>Eggerthellales</taxon>
        <taxon>Eggerthellaceae</taxon>
        <taxon>Eggerthella</taxon>
    </lineage>
</organism>
<dbReference type="Proteomes" id="UP000270112">
    <property type="component" value="Unassembled WGS sequence"/>
</dbReference>
<gene>
    <name evidence="1" type="ORF">C1876_06035</name>
    <name evidence="2" type="ORF">DMP09_04625</name>
</gene>